<name>A0A509ELF0_9HYPH</name>
<gene>
    <name evidence="2" type="ORF">MET9862_05647</name>
</gene>
<proteinExistence type="predicted"/>
<evidence type="ECO:0000313" key="2">
    <source>
        <dbReference type="EMBL" id="VUD75010.1"/>
    </source>
</evidence>
<sequence>MIVLMSARSRSGDAASPARPDVSASLSRAVLAGGRLTRFKFLSGCRAARVGWL</sequence>
<keyword evidence="3" id="KW-1185">Reference proteome</keyword>
<dbReference type="EMBL" id="CABFPH010000191">
    <property type="protein sequence ID" value="VUD75010.1"/>
    <property type="molecule type" value="Genomic_DNA"/>
</dbReference>
<dbReference type="AlphaFoldDB" id="A0A509ELF0"/>
<evidence type="ECO:0000313" key="3">
    <source>
        <dbReference type="Proteomes" id="UP000410984"/>
    </source>
</evidence>
<accession>A0A509ELF0</accession>
<feature type="region of interest" description="Disordered" evidence="1">
    <location>
        <begin position="1"/>
        <end position="21"/>
    </location>
</feature>
<organism evidence="2 3">
    <name type="scientific">Methylobacterium symbioticum</name>
    <dbReference type="NCBI Taxonomy" id="2584084"/>
    <lineage>
        <taxon>Bacteria</taxon>
        <taxon>Pseudomonadati</taxon>
        <taxon>Pseudomonadota</taxon>
        <taxon>Alphaproteobacteria</taxon>
        <taxon>Hyphomicrobiales</taxon>
        <taxon>Methylobacteriaceae</taxon>
        <taxon>Methylobacterium</taxon>
    </lineage>
</organism>
<evidence type="ECO:0000256" key="1">
    <source>
        <dbReference type="SAM" id="MobiDB-lite"/>
    </source>
</evidence>
<reference evidence="2 3" key="1">
    <citation type="submission" date="2019-06" db="EMBL/GenBank/DDBJ databases">
        <authorList>
            <person name="Rodrigo-Torres L."/>
            <person name="Arahal R. D."/>
            <person name="Lucena T."/>
        </authorList>
    </citation>
    <scope>NUCLEOTIDE SEQUENCE [LARGE SCALE GENOMIC DNA]</scope>
    <source>
        <strain evidence="2 3">SB0023/3</strain>
    </source>
</reference>
<dbReference type="Proteomes" id="UP000410984">
    <property type="component" value="Unassembled WGS sequence"/>
</dbReference>
<protein>
    <submittedName>
        <fullName evidence="2">Uncharacterized protein</fullName>
    </submittedName>
</protein>